<comment type="caution">
    <text evidence="1">The sequence shown here is derived from an EMBL/GenBank/DDBJ whole genome shotgun (WGS) entry which is preliminary data.</text>
</comment>
<sequence length="546" mass="58403">MPSSPELEDGDGASRPLLADQRESRDAGPEDAAAAPPSAPARDRGTFTKNLGALEAFAIVISIVIGSGIFTSPGSIDTNVPSPGAALVVWLIGGVLAWTGASTMAELGTAIPGEGGVQPYLQYIFGDVFGFLAAWTWIVAVMPATLAILSIVFVESIYSAMGVTDQADRIEHKLFSILILAVISVANSISTKASTRLNNFFVVTKFVSIAAIVVAGIVVVILQSTDPQREDIGGRDWYDKPWFGNREVTNPDGSKTNWDGLGEWEILGHYSAALYGALWAYSGWDKAIYVSAELRSPARQLPLAINTAIPTIVLCFITANAAYYILLPWDVVSTTDSVAVTAITRLLGRGFGIVAAILICLVVAGSLLGNSFVAGRMAVAAANMNWLPRIFATVGRIGLKPKEEERNGGGQEEEEETESPNNAAGPPQTTKSDAPINAIILSTILSALYILLGNFRALLTFNGLGEYSFFFLTVVGAIVLRFREPGLRRPYKPFVLVPAVFAVVSGFVVIRGAFFAPVLALVVIVVWVIGLVFYYARRRLAARRVE</sequence>
<accession>A0ACC0CZ54</accession>
<gene>
    <name evidence="1" type="ORF">F4821DRAFT_144919</name>
</gene>
<name>A0ACC0CZ54_9PEZI</name>
<evidence type="ECO:0000313" key="1">
    <source>
        <dbReference type="EMBL" id="KAI6085744.1"/>
    </source>
</evidence>
<dbReference type="EMBL" id="MU394322">
    <property type="protein sequence ID" value="KAI6085744.1"/>
    <property type="molecule type" value="Genomic_DNA"/>
</dbReference>
<proteinExistence type="predicted"/>
<evidence type="ECO:0000313" key="2">
    <source>
        <dbReference type="Proteomes" id="UP001497680"/>
    </source>
</evidence>
<dbReference type="Proteomes" id="UP001497680">
    <property type="component" value="Unassembled WGS sequence"/>
</dbReference>
<keyword evidence="2" id="KW-1185">Reference proteome</keyword>
<reference evidence="1 2" key="1">
    <citation type="journal article" date="2022" name="New Phytol.">
        <title>Ecological generalism drives hyperdiversity of secondary metabolite gene clusters in xylarialean endophytes.</title>
        <authorList>
            <person name="Franco M.E.E."/>
            <person name="Wisecaver J.H."/>
            <person name="Arnold A.E."/>
            <person name="Ju Y.M."/>
            <person name="Slot J.C."/>
            <person name="Ahrendt S."/>
            <person name="Moore L.P."/>
            <person name="Eastman K.E."/>
            <person name="Scott K."/>
            <person name="Konkel Z."/>
            <person name="Mondo S.J."/>
            <person name="Kuo A."/>
            <person name="Hayes R.D."/>
            <person name="Haridas S."/>
            <person name="Andreopoulos B."/>
            <person name="Riley R."/>
            <person name="LaButti K."/>
            <person name="Pangilinan J."/>
            <person name="Lipzen A."/>
            <person name="Amirebrahimi M."/>
            <person name="Yan J."/>
            <person name="Adam C."/>
            <person name="Keymanesh K."/>
            <person name="Ng V."/>
            <person name="Louie K."/>
            <person name="Northen T."/>
            <person name="Drula E."/>
            <person name="Henrissat B."/>
            <person name="Hsieh H.M."/>
            <person name="Youens-Clark K."/>
            <person name="Lutzoni F."/>
            <person name="Miadlikowska J."/>
            <person name="Eastwood D.C."/>
            <person name="Hamelin R.C."/>
            <person name="Grigoriev I.V."/>
            <person name="U'Ren J.M."/>
        </authorList>
    </citation>
    <scope>NUCLEOTIDE SEQUENCE [LARGE SCALE GENOMIC DNA]</scope>
    <source>
        <strain evidence="1 2">ER1909</strain>
    </source>
</reference>
<protein>
    <submittedName>
        <fullName evidence="1">Amino acid transporter</fullName>
    </submittedName>
</protein>
<organism evidence="1 2">
    <name type="scientific">Hypoxylon rubiginosum</name>
    <dbReference type="NCBI Taxonomy" id="110542"/>
    <lineage>
        <taxon>Eukaryota</taxon>
        <taxon>Fungi</taxon>
        <taxon>Dikarya</taxon>
        <taxon>Ascomycota</taxon>
        <taxon>Pezizomycotina</taxon>
        <taxon>Sordariomycetes</taxon>
        <taxon>Xylariomycetidae</taxon>
        <taxon>Xylariales</taxon>
        <taxon>Hypoxylaceae</taxon>
        <taxon>Hypoxylon</taxon>
    </lineage>
</organism>